<protein>
    <recommendedName>
        <fullName evidence="5">Glycosyltransferase involved in cell wall biosynthesis</fullName>
    </recommendedName>
</protein>
<dbReference type="InterPro" id="IPR050194">
    <property type="entry name" value="Glycosyltransferase_grp1"/>
</dbReference>
<dbReference type="RefSeq" id="WP_343852431.1">
    <property type="nucleotide sequence ID" value="NZ_BAAAFI010000031.1"/>
</dbReference>
<evidence type="ECO:0000259" key="1">
    <source>
        <dbReference type="Pfam" id="PF00534"/>
    </source>
</evidence>
<sequence>MKKILFITNMFPTEKHPLHGIFIKEQIEDLKKNHEFEHEIFLIQSVHRSKLEYFKSIFQIPKRIRKFKPDIIHVHYGISGFFLLFYRPSVKVFLTLHGSDFNNRGSNYLQVWFSKRIISKVDVVFVQNAGMKDNALRYNKNVEVLTCGVDTDFFNPGIFERESRIEKTILFPSSPSRSVKNYPLFLEAVKVLEDDYNHKIIIKNLENSSRAQVKNIIISSDCLLMTSITEGSPQVIKESLSCGLPVVSVPVGDVAEMTKDVPNCFIASSHNPKELAELVDKTFQNQNSGIRDAFLKKDQFSNHTITRRLADLYKVAFKNSK</sequence>
<feature type="domain" description="Glycosyltransferase subfamily 4-like N-terminal" evidence="2">
    <location>
        <begin position="47"/>
        <end position="152"/>
    </location>
</feature>
<organism evidence="3 4">
    <name type="scientific">Algoriphagus jejuensis</name>
    <dbReference type="NCBI Taxonomy" id="419934"/>
    <lineage>
        <taxon>Bacteria</taxon>
        <taxon>Pseudomonadati</taxon>
        <taxon>Bacteroidota</taxon>
        <taxon>Cytophagia</taxon>
        <taxon>Cytophagales</taxon>
        <taxon>Cyclobacteriaceae</taxon>
        <taxon>Algoriphagus</taxon>
    </lineage>
</organism>
<gene>
    <name evidence="3" type="ORF">GCM10009119_26890</name>
</gene>
<dbReference type="PANTHER" id="PTHR45947">
    <property type="entry name" value="SULFOQUINOVOSYL TRANSFERASE SQD2"/>
    <property type="match status" value="1"/>
</dbReference>
<evidence type="ECO:0000313" key="3">
    <source>
        <dbReference type="EMBL" id="GAA0879720.1"/>
    </source>
</evidence>
<dbReference type="PANTHER" id="PTHR45947:SF3">
    <property type="entry name" value="SULFOQUINOVOSYL TRANSFERASE SQD2"/>
    <property type="match status" value="1"/>
</dbReference>
<dbReference type="InterPro" id="IPR028098">
    <property type="entry name" value="Glyco_trans_4-like_N"/>
</dbReference>
<reference evidence="4" key="1">
    <citation type="journal article" date="2019" name="Int. J. Syst. Evol. Microbiol.">
        <title>The Global Catalogue of Microorganisms (GCM) 10K type strain sequencing project: providing services to taxonomists for standard genome sequencing and annotation.</title>
        <authorList>
            <consortium name="The Broad Institute Genomics Platform"/>
            <consortium name="The Broad Institute Genome Sequencing Center for Infectious Disease"/>
            <person name="Wu L."/>
            <person name="Ma J."/>
        </authorList>
    </citation>
    <scope>NUCLEOTIDE SEQUENCE [LARGE SCALE GENOMIC DNA]</scope>
    <source>
        <strain evidence="4">JCM 16112</strain>
    </source>
</reference>
<evidence type="ECO:0000313" key="4">
    <source>
        <dbReference type="Proteomes" id="UP001500469"/>
    </source>
</evidence>
<dbReference type="SUPFAM" id="SSF53756">
    <property type="entry name" value="UDP-Glycosyltransferase/glycogen phosphorylase"/>
    <property type="match status" value="1"/>
</dbReference>
<evidence type="ECO:0000259" key="2">
    <source>
        <dbReference type="Pfam" id="PF13439"/>
    </source>
</evidence>
<accession>A0ABP3YG33</accession>
<dbReference type="Proteomes" id="UP001500469">
    <property type="component" value="Unassembled WGS sequence"/>
</dbReference>
<dbReference type="Gene3D" id="3.40.50.2000">
    <property type="entry name" value="Glycogen Phosphorylase B"/>
    <property type="match status" value="2"/>
</dbReference>
<proteinExistence type="predicted"/>
<dbReference type="Pfam" id="PF00534">
    <property type="entry name" value="Glycos_transf_1"/>
    <property type="match status" value="1"/>
</dbReference>
<dbReference type="InterPro" id="IPR001296">
    <property type="entry name" value="Glyco_trans_1"/>
</dbReference>
<evidence type="ECO:0008006" key="5">
    <source>
        <dbReference type="Google" id="ProtNLM"/>
    </source>
</evidence>
<comment type="caution">
    <text evidence="3">The sequence shown here is derived from an EMBL/GenBank/DDBJ whole genome shotgun (WGS) entry which is preliminary data.</text>
</comment>
<feature type="domain" description="Glycosyl transferase family 1" evidence="1">
    <location>
        <begin position="207"/>
        <end position="287"/>
    </location>
</feature>
<dbReference type="EMBL" id="BAAAFI010000031">
    <property type="protein sequence ID" value="GAA0879720.1"/>
    <property type="molecule type" value="Genomic_DNA"/>
</dbReference>
<dbReference type="CDD" id="cd03801">
    <property type="entry name" value="GT4_PimA-like"/>
    <property type="match status" value="1"/>
</dbReference>
<keyword evidence="4" id="KW-1185">Reference proteome</keyword>
<dbReference type="Pfam" id="PF13439">
    <property type="entry name" value="Glyco_transf_4"/>
    <property type="match status" value="1"/>
</dbReference>
<name>A0ABP3YG33_9BACT</name>